<dbReference type="OrthoDB" id="408631at2759"/>
<dbReference type="AlphaFoldDB" id="A0A8T2RPC1"/>
<dbReference type="SUPFAM" id="SSF53474">
    <property type="entry name" value="alpha/beta-Hydrolases"/>
    <property type="match status" value="1"/>
</dbReference>
<name>A0A8T2RPC1_CERRI</name>
<organism evidence="2 3">
    <name type="scientific">Ceratopteris richardii</name>
    <name type="common">Triangle waterfern</name>
    <dbReference type="NCBI Taxonomy" id="49495"/>
    <lineage>
        <taxon>Eukaryota</taxon>
        <taxon>Viridiplantae</taxon>
        <taxon>Streptophyta</taxon>
        <taxon>Embryophyta</taxon>
        <taxon>Tracheophyta</taxon>
        <taxon>Polypodiopsida</taxon>
        <taxon>Polypodiidae</taxon>
        <taxon>Polypodiales</taxon>
        <taxon>Pteridineae</taxon>
        <taxon>Pteridaceae</taxon>
        <taxon>Parkerioideae</taxon>
        <taxon>Ceratopteris</taxon>
    </lineage>
</organism>
<dbReference type="Pfam" id="PF07859">
    <property type="entry name" value="Abhydrolase_3"/>
    <property type="match status" value="1"/>
</dbReference>
<reference evidence="2" key="1">
    <citation type="submission" date="2021-08" db="EMBL/GenBank/DDBJ databases">
        <title>WGS assembly of Ceratopteris richardii.</title>
        <authorList>
            <person name="Marchant D.B."/>
            <person name="Chen G."/>
            <person name="Jenkins J."/>
            <person name="Shu S."/>
            <person name="Leebens-Mack J."/>
            <person name="Grimwood J."/>
            <person name="Schmutz J."/>
            <person name="Soltis P."/>
            <person name="Soltis D."/>
            <person name="Chen Z.-H."/>
        </authorList>
    </citation>
    <scope>NUCLEOTIDE SEQUENCE</scope>
    <source>
        <strain evidence="2">Whitten #5841</strain>
        <tissue evidence="2">Leaf</tissue>
    </source>
</reference>
<evidence type="ECO:0000313" key="3">
    <source>
        <dbReference type="Proteomes" id="UP000825935"/>
    </source>
</evidence>
<evidence type="ECO:0000313" key="2">
    <source>
        <dbReference type="EMBL" id="KAH7298272.1"/>
    </source>
</evidence>
<comment type="caution">
    <text evidence="2">The sequence shown here is derived from an EMBL/GenBank/DDBJ whole genome shotgun (WGS) entry which is preliminary data.</text>
</comment>
<dbReference type="GO" id="GO:0016787">
    <property type="term" value="F:hydrolase activity"/>
    <property type="evidence" value="ECO:0007669"/>
    <property type="project" value="InterPro"/>
</dbReference>
<dbReference type="InterPro" id="IPR013094">
    <property type="entry name" value="AB_hydrolase_3"/>
</dbReference>
<evidence type="ECO:0000259" key="1">
    <source>
        <dbReference type="Pfam" id="PF07859"/>
    </source>
</evidence>
<accession>A0A8T2RPC1</accession>
<dbReference type="EMBL" id="CM035430">
    <property type="protein sequence ID" value="KAH7298272.1"/>
    <property type="molecule type" value="Genomic_DNA"/>
</dbReference>
<dbReference type="Proteomes" id="UP000825935">
    <property type="component" value="Chromosome 25"/>
</dbReference>
<sequence>MAERAELFRMSNLILYDDFSLDRIPHNPPLVPADPEPASPEVVASLELPLNETKGTSLRLLLPPRTAALCRFPVLLYFHGGAFVGGSSAVAADHAFLCKLASHAPVLIVSVEYRLAPEHPLPAAYEDCIEAFMWLRSQSLAGESASNPWISRYGDLSRCFLGGDSAGANIAHHVAMWAITGRGFERRSKDGLDCASWCAINADVSPPAMGGLCVQGVILIHPYFTCGLDERTNMEQKLWEHSGVSMEHPFANPLAPDAPSIQEAGLPCYLVAVATEDMFVKRGHAFYQALADAGKGVRLFTSHEEGHCFHLLTPNSENVPAFLNELCKFINPHHENEEDDERSLA</sequence>
<dbReference type="Gene3D" id="3.40.50.1820">
    <property type="entry name" value="alpha/beta hydrolase"/>
    <property type="match status" value="1"/>
</dbReference>
<dbReference type="PANTHER" id="PTHR23024">
    <property type="entry name" value="ARYLACETAMIDE DEACETYLASE"/>
    <property type="match status" value="1"/>
</dbReference>
<protein>
    <recommendedName>
        <fullName evidence="1">Alpha/beta hydrolase fold-3 domain-containing protein</fullName>
    </recommendedName>
</protein>
<dbReference type="OMA" id="APNRSAM"/>
<dbReference type="InterPro" id="IPR029058">
    <property type="entry name" value="AB_hydrolase_fold"/>
</dbReference>
<proteinExistence type="predicted"/>
<feature type="domain" description="Alpha/beta hydrolase fold-3" evidence="1">
    <location>
        <begin position="75"/>
        <end position="310"/>
    </location>
</feature>
<dbReference type="InterPro" id="IPR050466">
    <property type="entry name" value="Carboxylest/Gibb_receptor"/>
</dbReference>
<gene>
    <name evidence="2" type="ORF">KP509_25G034700</name>
</gene>
<keyword evidence="3" id="KW-1185">Reference proteome</keyword>
<dbReference type="PANTHER" id="PTHR23024:SF589">
    <property type="entry name" value="CARBOXYLESTERASE 17-RELATED"/>
    <property type="match status" value="1"/>
</dbReference>